<dbReference type="Gene3D" id="3.40.50.11840">
    <property type="entry name" value="Diphthamide synthesis DPH1/DPH2 domain 1"/>
    <property type="match status" value="1"/>
</dbReference>
<reference evidence="11" key="1">
    <citation type="submission" date="2016-05" db="EMBL/GenBank/DDBJ databases">
        <title>Microbial consortia oxidize butane by reversing methanogenesis.</title>
        <authorList>
            <person name="Laso-Perez R."/>
            <person name="Richter M."/>
            <person name="Wegener G."/>
            <person name="Musat F."/>
        </authorList>
    </citation>
    <scope>NUCLEOTIDE SEQUENCE [LARGE SCALE GENOMIC DNA]</scope>
    <source>
        <strain evidence="11">BOX2</strain>
    </source>
</reference>
<dbReference type="EMBL" id="LYOS01000005">
    <property type="protein sequence ID" value="OFV67285.1"/>
    <property type="molecule type" value="Genomic_DNA"/>
</dbReference>
<comment type="cofactor">
    <cofactor evidence="1 10">
        <name>[4Fe-4S] cluster</name>
        <dbReference type="ChEBI" id="CHEBI:49883"/>
    </cofactor>
</comment>
<evidence type="ECO:0000256" key="8">
    <source>
        <dbReference type="ARBA" id="ARBA00023014"/>
    </source>
</evidence>
<dbReference type="PANTHER" id="PTHR10762:SF1">
    <property type="entry name" value="2-(3-AMINO-3-CARBOXYPROPYL)HISTIDINE SYNTHASE SUBUNIT 1"/>
    <property type="match status" value="1"/>
</dbReference>
<dbReference type="GO" id="GO:0090560">
    <property type="term" value="F:2-(3-amino-3-carboxypropyl)histidine synthase activity"/>
    <property type="evidence" value="ECO:0007669"/>
    <property type="project" value="UniProtKB-UniRule"/>
</dbReference>
<comment type="caution">
    <text evidence="11">The sequence shown here is derived from an EMBL/GenBank/DDBJ whole genome shotgun (WGS) entry which is preliminary data.</text>
</comment>
<dbReference type="InterPro" id="IPR042265">
    <property type="entry name" value="DPH1/DPH2_3"/>
</dbReference>
<keyword evidence="8 10" id="KW-0411">Iron-sulfur</keyword>
<evidence type="ECO:0000256" key="10">
    <source>
        <dbReference type="PIRNR" id="PIRNR004967"/>
    </source>
</evidence>
<dbReference type="AlphaFoldDB" id="A0A1F2P8C6"/>
<dbReference type="InterPro" id="IPR016435">
    <property type="entry name" value="DPH1/DPH2"/>
</dbReference>
<dbReference type="Gene3D" id="3.40.50.11850">
    <property type="entry name" value="Diphthamide synthesis DPH1/DPH2 domain 2"/>
    <property type="match status" value="1"/>
</dbReference>
<dbReference type="InterPro" id="IPR035435">
    <property type="entry name" value="DPH1/DPH2_euk_archaea"/>
</dbReference>
<dbReference type="EC" id="2.5.1.108" evidence="3 10"/>
<dbReference type="Proteomes" id="UP000186940">
    <property type="component" value="Unassembled WGS sequence"/>
</dbReference>
<dbReference type="InterPro" id="IPR022428">
    <property type="entry name" value="Dph2_arc"/>
</dbReference>
<dbReference type="GO" id="GO:0046872">
    <property type="term" value="F:metal ion binding"/>
    <property type="evidence" value="ECO:0007669"/>
    <property type="project" value="UniProtKB-KW"/>
</dbReference>
<sequence>MQQKTEFRIDIEGIINIIRRRGVRSVGLQLPAGLMRQGRLISKEIQNQCNIPVIIAGKGCYGSCDIDTELLGMVDLLFHFGHSGSDRENLIFVEVRSTLDVSPAIESAIEYLEGDKIAVVTTIQHIDQLDRAKTILERAKKEIMIRMGSGDGINYPGQVLGCNASAVDPRCDEVLFIGTGLFHPGGIALICKKKVVAADPYTERVEVIDPESLIRRRWAILAGAIDADVFGVILSAKSGQYNKELADKILKAAADHKIEAHLILLDEVTEDALINLGMDVYINTACPRLVDDMEQVTLLNPDEFKKLLDLRER</sequence>
<name>A0A1F2P8C6_9EURY</name>
<keyword evidence="12" id="KW-1185">Reference proteome</keyword>
<comment type="catalytic activity">
    <reaction evidence="9 10">
        <text>L-histidyl-[translation elongation factor 2] + S-adenosyl-L-methionine = 2-[(3S)-amino-3-carboxypropyl]-L-histidyl-[translation elongation factor 2] + S-methyl-5'-thioadenosine + H(+)</text>
        <dbReference type="Rhea" id="RHEA:36783"/>
        <dbReference type="Rhea" id="RHEA-COMP:9748"/>
        <dbReference type="Rhea" id="RHEA-COMP:9749"/>
        <dbReference type="ChEBI" id="CHEBI:15378"/>
        <dbReference type="ChEBI" id="CHEBI:17509"/>
        <dbReference type="ChEBI" id="CHEBI:29979"/>
        <dbReference type="ChEBI" id="CHEBI:59789"/>
        <dbReference type="ChEBI" id="CHEBI:73995"/>
        <dbReference type="EC" id="2.5.1.108"/>
    </reaction>
</comment>
<evidence type="ECO:0000256" key="1">
    <source>
        <dbReference type="ARBA" id="ARBA00001966"/>
    </source>
</evidence>
<evidence type="ECO:0000313" key="12">
    <source>
        <dbReference type="Proteomes" id="UP000186940"/>
    </source>
</evidence>
<keyword evidence="4 10" id="KW-0808">Transferase</keyword>
<evidence type="ECO:0000256" key="5">
    <source>
        <dbReference type="ARBA" id="ARBA00022691"/>
    </source>
</evidence>
<dbReference type="PANTHER" id="PTHR10762">
    <property type="entry name" value="DIPHTHAMIDE BIOSYNTHESIS PROTEIN"/>
    <property type="match status" value="1"/>
</dbReference>
<dbReference type="UniPathway" id="UPA00559"/>
<comment type="similarity">
    <text evidence="10">Belongs to the DPH1/DPH2 family.</text>
</comment>
<keyword evidence="6 10" id="KW-0479">Metal-binding</keyword>
<comment type="function">
    <text evidence="10">Catalyzes the first step of diphthamide biosynthesis, i.e. the transfer of the 3-amino-3-carboxypropyl group from S-adenosyl-L-methionine (SAM) to the C2 position of the imidazole ring of the target histidine residue in translation elongation factor 2 (EF-2).</text>
</comment>
<organism evidence="11 12">
    <name type="scientific">Candidatus Syntropharchaeum caldarium</name>
    <dbReference type="NCBI Taxonomy" id="1838285"/>
    <lineage>
        <taxon>Archaea</taxon>
        <taxon>Methanobacteriati</taxon>
        <taxon>Methanobacteriota</taxon>
        <taxon>Stenosarchaea group</taxon>
        <taxon>Methanomicrobia</taxon>
        <taxon>Methanosarcinales</taxon>
        <taxon>ANME-2 cluster</taxon>
        <taxon>Candidatus Syntropharchaeum</taxon>
    </lineage>
</organism>
<keyword evidence="10" id="KW-0004">4Fe-4S</keyword>
<keyword evidence="5 10" id="KW-0949">S-adenosyl-L-methionine</keyword>
<evidence type="ECO:0000256" key="4">
    <source>
        <dbReference type="ARBA" id="ARBA00022679"/>
    </source>
</evidence>
<dbReference type="SFLD" id="SFLDS00032">
    <property type="entry name" value="Radical_SAM_3-amino-3-carboxyp"/>
    <property type="match status" value="1"/>
</dbReference>
<evidence type="ECO:0000313" key="11">
    <source>
        <dbReference type="EMBL" id="OFV67285.1"/>
    </source>
</evidence>
<evidence type="ECO:0000256" key="2">
    <source>
        <dbReference type="ARBA" id="ARBA00005156"/>
    </source>
</evidence>
<evidence type="ECO:0000256" key="7">
    <source>
        <dbReference type="ARBA" id="ARBA00023004"/>
    </source>
</evidence>
<protein>
    <recommendedName>
        <fullName evidence="3 10">2-(3-amino-3-carboxypropyl)histidine synthase</fullName>
        <ecNumber evidence="3 10">2.5.1.108</ecNumber>
    </recommendedName>
</protein>
<keyword evidence="7 10" id="KW-0408">Iron</keyword>
<dbReference type="NCBIfam" id="TIGR00322">
    <property type="entry name" value="diphth2_R"/>
    <property type="match status" value="1"/>
</dbReference>
<evidence type="ECO:0000256" key="9">
    <source>
        <dbReference type="ARBA" id="ARBA00048403"/>
    </source>
</evidence>
<dbReference type="NCBIfam" id="TIGR03682">
    <property type="entry name" value="arCOG04112"/>
    <property type="match status" value="1"/>
</dbReference>
<evidence type="ECO:0000256" key="6">
    <source>
        <dbReference type="ARBA" id="ARBA00022723"/>
    </source>
</evidence>
<gene>
    <name evidence="11" type="ORF">SCAL_001554</name>
</gene>
<dbReference type="GO" id="GO:0017183">
    <property type="term" value="P:protein histidyl modification to diphthamide"/>
    <property type="evidence" value="ECO:0007669"/>
    <property type="project" value="UniProtKB-UniRule"/>
</dbReference>
<dbReference type="Gene3D" id="3.40.50.11860">
    <property type="entry name" value="Diphthamide synthesis DPH1/DPH2 domain 3"/>
    <property type="match status" value="1"/>
</dbReference>
<proteinExistence type="inferred from homology"/>
<dbReference type="InterPro" id="IPR042263">
    <property type="entry name" value="DPH1/DPH2_1"/>
</dbReference>
<dbReference type="GO" id="GO:0051539">
    <property type="term" value="F:4 iron, 4 sulfur cluster binding"/>
    <property type="evidence" value="ECO:0007669"/>
    <property type="project" value="UniProtKB-UniRule"/>
</dbReference>
<dbReference type="InterPro" id="IPR042264">
    <property type="entry name" value="DPH1/DPH2_2"/>
</dbReference>
<accession>A0A1F2P8C6</accession>
<dbReference type="PIRSF" id="PIRSF004967">
    <property type="entry name" value="DPH1"/>
    <property type="match status" value="1"/>
</dbReference>
<dbReference type="STRING" id="1838285.SCAL_001554"/>
<comment type="pathway">
    <text evidence="2 10">Protein modification; peptidyl-diphthamide biosynthesis.</text>
</comment>
<dbReference type="Pfam" id="PF01866">
    <property type="entry name" value="Diphthamide_syn"/>
    <property type="match status" value="1"/>
</dbReference>
<evidence type="ECO:0000256" key="3">
    <source>
        <dbReference type="ARBA" id="ARBA00012221"/>
    </source>
</evidence>